<dbReference type="Gene3D" id="3.90.550.10">
    <property type="entry name" value="Spore Coat Polysaccharide Biosynthesis Protein SpsA, Chain A"/>
    <property type="match status" value="1"/>
</dbReference>
<dbReference type="PANTHER" id="PTHR36529">
    <property type="entry name" value="SLL1095 PROTEIN"/>
    <property type="match status" value="1"/>
</dbReference>
<keyword evidence="2" id="KW-1185">Reference proteome</keyword>
<dbReference type="EMBL" id="JAABOO010000003">
    <property type="protein sequence ID" value="NER14771.1"/>
    <property type="molecule type" value="Genomic_DNA"/>
</dbReference>
<dbReference type="SUPFAM" id="SSF53448">
    <property type="entry name" value="Nucleotide-diphospho-sugar transferases"/>
    <property type="match status" value="1"/>
</dbReference>
<protein>
    <submittedName>
        <fullName evidence="1">DUF2064 domain-containing protein</fullName>
    </submittedName>
</protein>
<proteinExistence type="predicted"/>
<dbReference type="AlphaFoldDB" id="A0A6P0UN20"/>
<sequence>MSAENTAILIFAQTSAEEQKRKSIYKGLALFNALNERAVRIAEKTGLPYFLYTEKQQKGTSFAQRFVNAISEIFAKGYENVITIGNDSPQLNSSHIIASLKQLEKNNFVLGPSTDGGFYLMGLHRSLFNRDAFLELPWQNSALSRSLKDLISASSKSVVTLSTLHDIDSADDLKTLSNFIKELPLLLGKLIRHILSNSDQFRQEKSTFFKKIYQHTSPNKGSPIYSISLFG</sequence>
<name>A0A6P0UN20_9FLAO</name>
<evidence type="ECO:0000313" key="2">
    <source>
        <dbReference type="Proteomes" id="UP000468581"/>
    </source>
</evidence>
<dbReference type="Pfam" id="PF09837">
    <property type="entry name" value="DUF2064"/>
    <property type="match status" value="1"/>
</dbReference>
<dbReference type="PANTHER" id="PTHR36529:SF1">
    <property type="entry name" value="GLYCOSYLTRANSFERASE"/>
    <property type="match status" value="1"/>
</dbReference>
<dbReference type="RefSeq" id="WP_163608051.1">
    <property type="nucleotide sequence ID" value="NZ_JAABOO010000003.1"/>
</dbReference>
<dbReference type="InterPro" id="IPR018641">
    <property type="entry name" value="Trfase_1_rSAM/seldom-assoc"/>
</dbReference>
<dbReference type="InterPro" id="IPR029044">
    <property type="entry name" value="Nucleotide-diphossugar_trans"/>
</dbReference>
<accession>A0A6P0UN20</accession>
<dbReference type="Proteomes" id="UP000468581">
    <property type="component" value="Unassembled WGS sequence"/>
</dbReference>
<comment type="caution">
    <text evidence="1">The sequence shown here is derived from an EMBL/GenBank/DDBJ whole genome shotgun (WGS) entry which is preliminary data.</text>
</comment>
<evidence type="ECO:0000313" key="1">
    <source>
        <dbReference type="EMBL" id="NER14771.1"/>
    </source>
</evidence>
<gene>
    <name evidence="1" type="ORF">GWK08_15040</name>
</gene>
<organism evidence="1 2">
    <name type="scientific">Leptobacterium flavescens</name>
    <dbReference type="NCBI Taxonomy" id="472055"/>
    <lineage>
        <taxon>Bacteria</taxon>
        <taxon>Pseudomonadati</taxon>
        <taxon>Bacteroidota</taxon>
        <taxon>Flavobacteriia</taxon>
        <taxon>Flavobacteriales</taxon>
        <taxon>Flavobacteriaceae</taxon>
        <taxon>Leptobacterium</taxon>
    </lineage>
</organism>
<reference evidence="1 2" key="1">
    <citation type="submission" date="2020-01" db="EMBL/GenBank/DDBJ databases">
        <title>Leptobacterium flavescens.</title>
        <authorList>
            <person name="Wang G."/>
        </authorList>
    </citation>
    <scope>NUCLEOTIDE SEQUENCE [LARGE SCALE GENOMIC DNA]</scope>
    <source>
        <strain evidence="1 2">KCTC 22160</strain>
    </source>
</reference>